<dbReference type="EMBL" id="CAEQ01002032">
    <property type="protein sequence ID" value="CCD15722.1"/>
    <property type="molecule type" value="Genomic_DNA"/>
</dbReference>
<comment type="subcellular location">
    <subcellularLocation>
        <location evidence="2">Cell membrane</location>
        <topology evidence="2">Lipid-anchor</topology>
        <topology evidence="2">GPI-anchor</topology>
    </subcellularLocation>
</comment>
<comment type="caution">
    <text evidence="12">The sequence shown here is derived from an EMBL/GenBank/DDBJ whole genome shotgun (WGS) entry which is preliminary data.</text>
</comment>
<feature type="signal peptide" evidence="10">
    <location>
        <begin position="1"/>
        <end position="20"/>
    </location>
</feature>
<dbReference type="GO" id="GO:0098552">
    <property type="term" value="C:side of membrane"/>
    <property type="evidence" value="ECO:0007669"/>
    <property type="project" value="UniProtKB-KW"/>
</dbReference>
<dbReference type="GO" id="GO:0005886">
    <property type="term" value="C:plasma membrane"/>
    <property type="evidence" value="ECO:0007669"/>
    <property type="project" value="UniProtKB-SubCell"/>
</dbReference>
<dbReference type="InterPro" id="IPR025932">
    <property type="entry name" value="Trypano_VSG_B_N_dom"/>
</dbReference>
<feature type="compositionally biased region" description="Polar residues" evidence="9">
    <location>
        <begin position="298"/>
        <end position="308"/>
    </location>
</feature>
<feature type="domain" description="Trypanosome variant surface glycoprotein B-type N-terminal" evidence="11">
    <location>
        <begin position="42"/>
        <end position="118"/>
    </location>
</feature>
<dbReference type="VEuPathDB" id="TriTrypDB:TcIL3000_0_07340"/>
<keyword evidence="7" id="KW-0325">Glycoprotein</keyword>
<keyword evidence="5 10" id="KW-0732">Signal</keyword>
<evidence type="ECO:0000256" key="4">
    <source>
        <dbReference type="ARBA" id="ARBA00022622"/>
    </source>
</evidence>
<name>F9WEL1_TRYCI</name>
<organism evidence="12 13">
    <name type="scientific">Trypanosoma congolense (strain IL3000)</name>
    <dbReference type="NCBI Taxonomy" id="1068625"/>
    <lineage>
        <taxon>Eukaryota</taxon>
        <taxon>Discoba</taxon>
        <taxon>Euglenozoa</taxon>
        <taxon>Kinetoplastea</taxon>
        <taxon>Metakinetoplastina</taxon>
        <taxon>Trypanosomatida</taxon>
        <taxon>Trypanosomatidae</taxon>
        <taxon>Trypanosoma</taxon>
        <taxon>Nannomonas</taxon>
    </lineage>
</organism>
<evidence type="ECO:0000256" key="8">
    <source>
        <dbReference type="ARBA" id="ARBA00023288"/>
    </source>
</evidence>
<gene>
    <name evidence="12" type="ORF">TCIL3000_0_07340</name>
</gene>
<protein>
    <submittedName>
        <fullName evidence="12">Variant surface glycoprotein</fullName>
    </submittedName>
</protein>
<evidence type="ECO:0000256" key="5">
    <source>
        <dbReference type="ARBA" id="ARBA00022729"/>
    </source>
</evidence>
<dbReference type="AlphaFoldDB" id="F9WEL1"/>
<keyword evidence="13" id="KW-1185">Reference proteome</keyword>
<evidence type="ECO:0000256" key="10">
    <source>
        <dbReference type="SAM" id="SignalP"/>
    </source>
</evidence>
<keyword evidence="6" id="KW-0472">Membrane</keyword>
<sequence length="336" mass="36667">MGMWFWMVVCLVMRIGGASTGSPTQRNKKEHDVLCGLLGAAAEKWKTTNNPQAREALAQAIFGNKTGGDIETLKQDLPEEFKNPGNRANRCGSCMYSNGKHYPGWSIPHDMLCMCTVGQGGFPFLEKSNDSGNPTLCGRSAKDFGCEQNRDHGTGCHGNKEWWNETTWNRQAKGHLNATWEKVVKPCLGGEKLQLEAALKNLTESRKDRETPSWAQGHGRCNGISGAVCVYYGYQCHDDPRSPQWWQTLYEALTASEDTRAQGNSTRSSSGRRARRHTGGATTAGEPGDDSTEDESQHSGSASTNNHNHPLPLLSGQQSDTSLTQPLGLLSAALLV</sequence>
<accession>F9WEL1</accession>
<evidence type="ECO:0000313" key="13">
    <source>
        <dbReference type="Proteomes" id="UP000000702"/>
    </source>
</evidence>
<comment type="function">
    <text evidence="1">VSG forms a coat on the surface of the parasite. The trypanosome evades the immune response of the host by expressing a series of antigenically distinct VSGs from an estimated 1000 VSG genes.</text>
</comment>
<evidence type="ECO:0000256" key="6">
    <source>
        <dbReference type="ARBA" id="ARBA00023136"/>
    </source>
</evidence>
<evidence type="ECO:0000256" key="7">
    <source>
        <dbReference type="ARBA" id="ARBA00023180"/>
    </source>
</evidence>
<dbReference type="Proteomes" id="UP000000702">
    <property type="component" value="Unassembled WGS sequence"/>
</dbReference>
<evidence type="ECO:0000256" key="1">
    <source>
        <dbReference type="ARBA" id="ARBA00002523"/>
    </source>
</evidence>
<evidence type="ECO:0000259" key="11">
    <source>
        <dbReference type="Pfam" id="PF13206"/>
    </source>
</evidence>
<keyword evidence="3" id="KW-1003">Cell membrane</keyword>
<evidence type="ECO:0000313" key="12">
    <source>
        <dbReference type="EMBL" id="CCD15722.1"/>
    </source>
</evidence>
<evidence type="ECO:0000256" key="3">
    <source>
        <dbReference type="ARBA" id="ARBA00022475"/>
    </source>
</evidence>
<evidence type="ECO:0000256" key="2">
    <source>
        <dbReference type="ARBA" id="ARBA00004609"/>
    </source>
</evidence>
<keyword evidence="4" id="KW-0336">GPI-anchor</keyword>
<dbReference type="Pfam" id="PF13206">
    <property type="entry name" value="VSG_B"/>
    <property type="match status" value="1"/>
</dbReference>
<feature type="region of interest" description="Disordered" evidence="9">
    <location>
        <begin position="257"/>
        <end position="320"/>
    </location>
</feature>
<proteinExistence type="predicted"/>
<reference evidence="12 13" key="2">
    <citation type="journal article" date="2012" name="Proc. Natl. Acad. Sci. U.S.A.">
        <title>Antigenic diversity is generated by distinct evolutionary mechanisms in African trypanosome species.</title>
        <authorList>
            <person name="Jackson A.P."/>
            <person name="Berry A."/>
            <person name="Aslett M."/>
            <person name="Allison H.C."/>
            <person name="Burton P."/>
            <person name="Vavrova-Anderson J."/>
            <person name="Brown R."/>
            <person name="Browne H."/>
            <person name="Corton N."/>
            <person name="Hauser H."/>
            <person name="Gamble J."/>
            <person name="Gilderthorp R."/>
            <person name="Marcello L."/>
            <person name="McQuillan J."/>
            <person name="Otto T.D."/>
            <person name="Quail M.A."/>
            <person name="Sanders M.J."/>
            <person name="van Tonder A."/>
            <person name="Ginger M.L."/>
            <person name="Field M.C."/>
            <person name="Barry J.D."/>
            <person name="Hertz-Fowler C."/>
            <person name="Berriman M."/>
        </authorList>
    </citation>
    <scope>NUCLEOTIDE SEQUENCE [LARGE SCALE GENOMIC DNA]</scope>
    <source>
        <strain evidence="12 13">IL3000</strain>
    </source>
</reference>
<evidence type="ECO:0000256" key="9">
    <source>
        <dbReference type="SAM" id="MobiDB-lite"/>
    </source>
</evidence>
<keyword evidence="8" id="KW-0449">Lipoprotein</keyword>
<feature type="chain" id="PRO_5003389036" evidence="10">
    <location>
        <begin position="21"/>
        <end position="336"/>
    </location>
</feature>
<reference evidence="13" key="1">
    <citation type="submission" date="2011-07" db="EMBL/GenBank/DDBJ databases">
        <title>Divergent evolution of antigenic variation in African trypanosomes.</title>
        <authorList>
            <person name="Jackson A.P."/>
            <person name="Berry A."/>
            <person name="Allison H.C."/>
            <person name="Burton P."/>
            <person name="Anderson J."/>
            <person name="Aslett M."/>
            <person name="Brown R."/>
            <person name="Corton N."/>
            <person name="Harris D."/>
            <person name="Hauser H."/>
            <person name="Gamble J."/>
            <person name="Gilderthorp R."/>
            <person name="McQuillan J."/>
            <person name="Quail M.A."/>
            <person name="Sanders M."/>
            <person name="Van Tonder A."/>
            <person name="Ginger M.L."/>
            <person name="Donelson J.E."/>
            <person name="Field M.C."/>
            <person name="Barry J.D."/>
            <person name="Berriman M."/>
            <person name="Hertz-Fowler C."/>
        </authorList>
    </citation>
    <scope>NUCLEOTIDE SEQUENCE [LARGE SCALE GENOMIC DNA]</scope>
    <source>
        <strain evidence="13">IL3000</strain>
    </source>
</reference>